<proteinExistence type="inferred from homology"/>
<reference evidence="8 9" key="1">
    <citation type="submission" date="2016-10" db="EMBL/GenBank/DDBJ databases">
        <authorList>
            <person name="de Groot N.N."/>
        </authorList>
    </citation>
    <scope>NUCLEOTIDE SEQUENCE [LARGE SCALE GENOMIC DNA]</scope>
    <source>
        <strain evidence="8 9">IBRC-M 10780</strain>
    </source>
</reference>
<organism evidence="8 9">
    <name type="scientific">Oceanobacillus limi</name>
    <dbReference type="NCBI Taxonomy" id="930131"/>
    <lineage>
        <taxon>Bacteria</taxon>
        <taxon>Bacillati</taxon>
        <taxon>Bacillota</taxon>
        <taxon>Bacilli</taxon>
        <taxon>Bacillales</taxon>
        <taxon>Bacillaceae</taxon>
        <taxon>Oceanobacillus</taxon>
    </lineage>
</organism>
<evidence type="ECO:0000256" key="4">
    <source>
        <dbReference type="RuleBase" id="RU362116"/>
    </source>
</evidence>
<dbReference type="InterPro" id="IPR037925">
    <property type="entry name" value="FlgE/F/G-like"/>
</dbReference>
<sequence>MLRSMYAGISGMKNFQTKLDVIGNNIANVNTSGFKKGRATFQEMMSQMTSGAQGPTETRGGVNAAQVGLGSQLGSIDNIHTQGSRQTTNNPLDFALEGDGMFAVRDGEMTAYTRAGNFYLDEDGSIVNSEGAYLLGFPSEQEIDARQVTTWDSAGNPLIISTDPITGNKTVSAINEDGEEINYQIEFGENDAGEDIMSVMKVYEDGTEKDLGSFTKNVDNEFELEVFKDQGGEDIVVKFSDNEDHDPIIEINGVSKTFSTDGNENTELDLEEEIEINYSNDANSVSPISITTAQDGTMTLTADSASQTFKLDEETGTLSAEVGGVTVTLDGAVMSIKEVDGADKVIADETTNFMREDAVLEEVINYDDMENPTTLNIPDTAQSFSVQSDGTITYVDEFGDNRIAGQIAVANFSNPAGLEKAGSNLFLNSANAGFNGFSIPESEGTASIVSGSLEMSNVDLSEEFTEMITAQRGFQANTRIITTSDEILQELVNLKR</sequence>
<keyword evidence="9" id="KW-1185">Reference proteome</keyword>
<keyword evidence="3 4" id="KW-0975">Bacterial flagellum</keyword>
<dbReference type="STRING" id="930131.SAMN05216389_10248"/>
<dbReference type="NCBIfam" id="TIGR03506">
    <property type="entry name" value="FlgEFG_subfam"/>
    <property type="match status" value="1"/>
</dbReference>
<evidence type="ECO:0000256" key="1">
    <source>
        <dbReference type="ARBA" id="ARBA00004117"/>
    </source>
</evidence>
<comment type="subcellular location">
    <subcellularLocation>
        <location evidence="1 4">Bacterial flagellum basal body</location>
    </subcellularLocation>
</comment>
<dbReference type="InterPro" id="IPR001444">
    <property type="entry name" value="Flag_bb_rod_N"/>
</dbReference>
<dbReference type="Pfam" id="PF22692">
    <property type="entry name" value="LlgE_F_G_D1"/>
    <property type="match status" value="1"/>
</dbReference>
<dbReference type="InterPro" id="IPR012836">
    <property type="entry name" value="FlgF"/>
</dbReference>
<dbReference type="EMBL" id="FOHE01000002">
    <property type="protein sequence ID" value="SES75248.1"/>
    <property type="molecule type" value="Genomic_DNA"/>
</dbReference>
<evidence type="ECO:0000259" key="7">
    <source>
        <dbReference type="Pfam" id="PF22692"/>
    </source>
</evidence>
<dbReference type="Pfam" id="PF00460">
    <property type="entry name" value="Flg_bb_rod"/>
    <property type="match status" value="1"/>
</dbReference>
<dbReference type="GO" id="GO:0005829">
    <property type="term" value="C:cytosol"/>
    <property type="evidence" value="ECO:0007669"/>
    <property type="project" value="TreeGrafter"/>
</dbReference>
<dbReference type="SUPFAM" id="SSF117143">
    <property type="entry name" value="Flagellar hook protein flgE"/>
    <property type="match status" value="1"/>
</dbReference>
<dbReference type="PROSITE" id="PS00588">
    <property type="entry name" value="FLAGELLA_BB_ROD"/>
    <property type="match status" value="1"/>
</dbReference>
<evidence type="ECO:0000259" key="6">
    <source>
        <dbReference type="Pfam" id="PF06429"/>
    </source>
</evidence>
<dbReference type="InterPro" id="IPR020013">
    <property type="entry name" value="Flagellar_FlgE/F/G"/>
</dbReference>
<dbReference type="NCBIfam" id="TIGR02490">
    <property type="entry name" value="flgF"/>
    <property type="match status" value="1"/>
</dbReference>
<evidence type="ECO:0000256" key="3">
    <source>
        <dbReference type="ARBA" id="ARBA00023143"/>
    </source>
</evidence>
<feature type="domain" description="Flagellar basal body rod protein N-terminal" evidence="5">
    <location>
        <begin position="5"/>
        <end position="35"/>
    </location>
</feature>
<feature type="domain" description="Flagellar basal-body/hook protein C-terminal" evidence="6">
    <location>
        <begin position="450"/>
        <end position="494"/>
    </location>
</feature>
<comment type="similarity">
    <text evidence="2 4">Belongs to the flagella basal body rod proteins family.</text>
</comment>
<dbReference type="Pfam" id="PF06429">
    <property type="entry name" value="Flg_bbr_C"/>
    <property type="match status" value="1"/>
</dbReference>
<keyword evidence="8" id="KW-0969">Cilium</keyword>
<dbReference type="Proteomes" id="UP000198618">
    <property type="component" value="Unassembled WGS sequence"/>
</dbReference>
<evidence type="ECO:0000313" key="9">
    <source>
        <dbReference type="Proteomes" id="UP000198618"/>
    </source>
</evidence>
<dbReference type="InterPro" id="IPR053967">
    <property type="entry name" value="LlgE_F_G-like_D1"/>
</dbReference>
<keyword evidence="8" id="KW-0282">Flagellum</keyword>
<dbReference type="InterPro" id="IPR019776">
    <property type="entry name" value="Flagellar_basal_body_rod_CS"/>
</dbReference>
<dbReference type="InterPro" id="IPR010930">
    <property type="entry name" value="Flg_bb/hook_C_dom"/>
</dbReference>
<dbReference type="GO" id="GO:0009424">
    <property type="term" value="C:bacterial-type flagellum hook"/>
    <property type="evidence" value="ECO:0007669"/>
    <property type="project" value="TreeGrafter"/>
</dbReference>
<accession>A0A1H9Z195</accession>
<dbReference type="PANTHER" id="PTHR30435:SF1">
    <property type="entry name" value="FLAGELLAR HOOK PROTEIN FLGE"/>
    <property type="match status" value="1"/>
</dbReference>
<dbReference type="OrthoDB" id="9804559at2"/>
<evidence type="ECO:0000259" key="5">
    <source>
        <dbReference type="Pfam" id="PF00460"/>
    </source>
</evidence>
<evidence type="ECO:0000256" key="2">
    <source>
        <dbReference type="ARBA" id="ARBA00009677"/>
    </source>
</evidence>
<name>A0A1H9Z195_9BACI</name>
<feature type="domain" description="Flagellar hook protein FlgE/F/G-like D1" evidence="7">
    <location>
        <begin position="95"/>
        <end position="147"/>
    </location>
</feature>
<evidence type="ECO:0000313" key="8">
    <source>
        <dbReference type="EMBL" id="SES75248.1"/>
    </source>
</evidence>
<dbReference type="GO" id="GO:0071978">
    <property type="term" value="P:bacterial-type flagellum-dependent swarming motility"/>
    <property type="evidence" value="ECO:0007669"/>
    <property type="project" value="TreeGrafter"/>
</dbReference>
<dbReference type="PANTHER" id="PTHR30435">
    <property type="entry name" value="FLAGELLAR PROTEIN"/>
    <property type="match status" value="1"/>
</dbReference>
<dbReference type="GO" id="GO:0030694">
    <property type="term" value="C:bacterial-type flagellum basal body, rod"/>
    <property type="evidence" value="ECO:0007669"/>
    <property type="project" value="InterPro"/>
</dbReference>
<keyword evidence="8" id="KW-0966">Cell projection</keyword>
<gene>
    <name evidence="8" type="ORF">SAMN05216389_10248</name>
</gene>
<dbReference type="AlphaFoldDB" id="A0A1H9Z195"/>
<protein>
    <submittedName>
        <fullName evidence="8">Flagellar hook protein FlgE</fullName>
    </submittedName>
</protein>